<proteinExistence type="predicted"/>
<organism evidence="1 2">
    <name type="scientific">Pleurodeles waltl</name>
    <name type="common">Iberian ribbed newt</name>
    <dbReference type="NCBI Taxonomy" id="8319"/>
    <lineage>
        <taxon>Eukaryota</taxon>
        <taxon>Metazoa</taxon>
        <taxon>Chordata</taxon>
        <taxon>Craniata</taxon>
        <taxon>Vertebrata</taxon>
        <taxon>Euteleostomi</taxon>
        <taxon>Amphibia</taxon>
        <taxon>Batrachia</taxon>
        <taxon>Caudata</taxon>
        <taxon>Salamandroidea</taxon>
        <taxon>Salamandridae</taxon>
        <taxon>Pleurodelinae</taxon>
        <taxon>Pleurodeles</taxon>
    </lineage>
</organism>
<gene>
    <name evidence="1" type="ORF">NDU88_005912</name>
</gene>
<reference evidence="1" key="1">
    <citation type="journal article" date="2022" name="bioRxiv">
        <title>Sequencing and chromosome-scale assembly of the giantPleurodeles waltlgenome.</title>
        <authorList>
            <person name="Brown T."/>
            <person name="Elewa A."/>
            <person name="Iarovenko S."/>
            <person name="Subramanian E."/>
            <person name="Araus A.J."/>
            <person name="Petzold A."/>
            <person name="Susuki M."/>
            <person name="Suzuki K.-i.T."/>
            <person name="Hayashi T."/>
            <person name="Toyoda A."/>
            <person name="Oliveira C."/>
            <person name="Osipova E."/>
            <person name="Leigh N.D."/>
            <person name="Simon A."/>
            <person name="Yun M.H."/>
        </authorList>
    </citation>
    <scope>NUCLEOTIDE SEQUENCE</scope>
    <source>
        <strain evidence="1">20211129_DDA</strain>
        <tissue evidence="1">Liver</tissue>
    </source>
</reference>
<sequence>MDEPISNPGRGRTAKYALNVMGLCNTSQLRALNARTEGHCAAVLRVERAGITNGLCFHFRYKRCHISGISASQGYADWVTLLHKRSGI</sequence>
<comment type="caution">
    <text evidence="1">The sequence shown here is derived from an EMBL/GenBank/DDBJ whole genome shotgun (WGS) entry which is preliminary data.</text>
</comment>
<dbReference type="AlphaFoldDB" id="A0AAV7TCM8"/>
<name>A0AAV7TCM8_PLEWA</name>
<evidence type="ECO:0000313" key="1">
    <source>
        <dbReference type="EMBL" id="KAJ1174089.1"/>
    </source>
</evidence>
<keyword evidence="2" id="KW-1185">Reference proteome</keyword>
<dbReference type="Proteomes" id="UP001066276">
    <property type="component" value="Chromosome 4_1"/>
</dbReference>
<evidence type="ECO:0000313" key="2">
    <source>
        <dbReference type="Proteomes" id="UP001066276"/>
    </source>
</evidence>
<dbReference type="EMBL" id="JANPWB010000007">
    <property type="protein sequence ID" value="KAJ1174089.1"/>
    <property type="molecule type" value="Genomic_DNA"/>
</dbReference>
<protein>
    <submittedName>
        <fullName evidence="1">Uncharacterized protein</fullName>
    </submittedName>
</protein>
<accession>A0AAV7TCM8</accession>